<proteinExistence type="predicted"/>
<dbReference type="InterPro" id="IPR020260">
    <property type="entry name" value="Uncharacterised_YueH"/>
</dbReference>
<name>A0A437K3D1_9BACI</name>
<sequence>MRSIIDLIHKGGLSMAILLETHLGQKDTELYITYTEDGRVIVAIPTIHWSAELNISDDDMQKNEYIQASLHYHMYEGDIMSLADKILEHTAKC</sequence>
<keyword evidence="2" id="KW-1185">Reference proteome</keyword>
<dbReference type="Pfam" id="PF14166">
    <property type="entry name" value="YueH"/>
    <property type="match status" value="1"/>
</dbReference>
<dbReference type="EMBL" id="RZTZ01000024">
    <property type="protein sequence ID" value="RVT56636.1"/>
    <property type="molecule type" value="Genomic_DNA"/>
</dbReference>
<protein>
    <submittedName>
        <fullName evidence="1">Uncharacterized protein</fullName>
    </submittedName>
</protein>
<evidence type="ECO:0000313" key="2">
    <source>
        <dbReference type="Proteomes" id="UP000288024"/>
    </source>
</evidence>
<dbReference type="AlphaFoldDB" id="A0A437K3D1"/>
<evidence type="ECO:0000313" key="1">
    <source>
        <dbReference type="EMBL" id="RVT56636.1"/>
    </source>
</evidence>
<comment type="caution">
    <text evidence="1">The sequence shown here is derived from an EMBL/GenBank/DDBJ whole genome shotgun (WGS) entry which is preliminary data.</text>
</comment>
<organism evidence="1 2">
    <name type="scientific">Niallia taxi</name>
    <dbReference type="NCBI Taxonomy" id="2499688"/>
    <lineage>
        <taxon>Bacteria</taxon>
        <taxon>Bacillati</taxon>
        <taxon>Bacillota</taxon>
        <taxon>Bacilli</taxon>
        <taxon>Bacillales</taxon>
        <taxon>Bacillaceae</taxon>
        <taxon>Niallia</taxon>
    </lineage>
</organism>
<gene>
    <name evidence="1" type="ORF">EM808_27025</name>
</gene>
<dbReference type="Proteomes" id="UP000288024">
    <property type="component" value="Unassembled WGS sequence"/>
</dbReference>
<accession>A0A437K3D1</accession>
<reference evidence="1 2" key="1">
    <citation type="submission" date="2019-01" db="EMBL/GenBank/DDBJ databases">
        <title>Bacillus sp. M5HDSG1-1, whole genome shotgun sequence.</title>
        <authorList>
            <person name="Tuo L."/>
        </authorList>
    </citation>
    <scope>NUCLEOTIDE SEQUENCE [LARGE SCALE GENOMIC DNA]</scope>
    <source>
        <strain evidence="1 2">M5HDSG1-1</strain>
    </source>
</reference>